<reference evidence="6" key="1">
    <citation type="journal article" date="2019" name="bioRxiv">
        <title>The Genome of the Zebra Mussel, Dreissena polymorpha: A Resource for Invasive Species Research.</title>
        <authorList>
            <person name="McCartney M.A."/>
            <person name="Auch B."/>
            <person name="Kono T."/>
            <person name="Mallez S."/>
            <person name="Zhang Y."/>
            <person name="Obille A."/>
            <person name="Becker A."/>
            <person name="Abrahante J.E."/>
            <person name="Garbe J."/>
            <person name="Badalamenti J.P."/>
            <person name="Herman A."/>
            <person name="Mangelson H."/>
            <person name="Liachko I."/>
            <person name="Sullivan S."/>
            <person name="Sone E.D."/>
            <person name="Koren S."/>
            <person name="Silverstein K.A.T."/>
            <person name="Beckman K.B."/>
            <person name="Gohl D.M."/>
        </authorList>
    </citation>
    <scope>NUCLEOTIDE SEQUENCE</scope>
    <source>
        <strain evidence="6">Duluth1</strain>
        <tissue evidence="6">Whole animal</tissue>
    </source>
</reference>
<dbReference type="Gene3D" id="3.30.160.60">
    <property type="entry name" value="Classic Zinc Finger"/>
    <property type="match status" value="1"/>
</dbReference>
<reference evidence="6" key="2">
    <citation type="submission" date="2020-11" db="EMBL/GenBank/DDBJ databases">
        <authorList>
            <person name="McCartney M.A."/>
            <person name="Auch B."/>
            <person name="Kono T."/>
            <person name="Mallez S."/>
            <person name="Becker A."/>
            <person name="Gohl D.M."/>
            <person name="Silverstein K.A.T."/>
            <person name="Koren S."/>
            <person name="Bechman K.B."/>
            <person name="Herman A."/>
            <person name="Abrahante J.E."/>
            <person name="Garbe J."/>
        </authorList>
    </citation>
    <scope>NUCLEOTIDE SEQUENCE</scope>
    <source>
        <strain evidence="6">Duluth1</strain>
        <tissue evidence="6">Whole animal</tissue>
    </source>
</reference>
<evidence type="ECO:0000259" key="5">
    <source>
        <dbReference type="PROSITE" id="PS50157"/>
    </source>
</evidence>
<accession>A0A9D4QZX8</accession>
<dbReference type="SUPFAM" id="SSF57667">
    <property type="entry name" value="beta-beta-alpha zinc fingers"/>
    <property type="match status" value="1"/>
</dbReference>
<evidence type="ECO:0000256" key="4">
    <source>
        <dbReference type="PROSITE-ProRule" id="PRU00042"/>
    </source>
</evidence>
<dbReference type="AlphaFoldDB" id="A0A9D4QZX8"/>
<protein>
    <recommendedName>
        <fullName evidence="5">C2H2-type domain-containing protein</fullName>
    </recommendedName>
</protein>
<dbReference type="GO" id="GO:0008270">
    <property type="term" value="F:zinc ion binding"/>
    <property type="evidence" value="ECO:0007669"/>
    <property type="project" value="UniProtKB-KW"/>
</dbReference>
<organism evidence="6 7">
    <name type="scientific">Dreissena polymorpha</name>
    <name type="common">Zebra mussel</name>
    <name type="synonym">Mytilus polymorpha</name>
    <dbReference type="NCBI Taxonomy" id="45954"/>
    <lineage>
        <taxon>Eukaryota</taxon>
        <taxon>Metazoa</taxon>
        <taxon>Spiralia</taxon>
        <taxon>Lophotrochozoa</taxon>
        <taxon>Mollusca</taxon>
        <taxon>Bivalvia</taxon>
        <taxon>Autobranchia</taxon>
        <taxon>Heteroconchia</taxon>
        <taxon>Euheterodonta</taxon>
        <taxon>Imparidentia</taxon>
        <taxon>Neoheterodontei</taxon>
        <taxon>Myida</taxon>
        <taxon>Dreissenoidea</taxon>
        <taxon>Dreissenidae</taxon>
        <taxon>Dreissena</taxon>
    </lineage>
</organism>
<name>A0A9D4QZX8_DREPO</name>
<keyword evidence="2 4" id="KW-0863">Zinc-finger</keyword>
<comment type="caution">
    <text evidence="6">The sequence shown here is derived from an EMBL/GenBank/DDBJ whole genome shotgun (WGS) entry which is preliminary data.</text>
</comment>
<feature type="domain" description="C2H2-type" evidence="5">
    <location>
        <begin position="48"/>
        <end position="75"/>
    </location>
</feature>
<dbReference type="Pfam" id="PF00096">
    <property type="entry name" value="zf-C2H2"/>
    <property type="match status" value="1"/>
</dbReference>
<sequence length="76" mass="8781">MVWQRVPVASSTGGVSINVFRCPVRDRMTASKWALDRHLKTHSADKPYVCHICSKTFKYKDSWSNHTKMHSMNESL</sequence>
<dbReference type="InterPro" id="IPR013087">
    <property type="entry name" value="Znf_C2H2_type"/>
</dbReference>
<keyword evidence="7" id="KW-1185">Reference proteome</keyword>
<keyword evidence="3" id="KW-0862">Zinc</keyword>
<dbReference type="PROSITE" id="PS50157">
    <property type="entry name" value="ZINC_FINGER_C2H2_2"/>
    <property type="match status" value="2"/>
</dbReference>
<dbReference type="PROSITE" id="PS00028">
    <property type="entry name" value="ZINC_FINGER_C2H2_1"/>
    <property type="match status" value="1"/>
</dbReference>
<dbReference type="InterPro" id="IPR036236">
    <property type="entry name" value="Znf_C2H2_sf"/>
</dbReference>
<dbReference type="FunFam" id="3.30.160.60:FF:000065">
    <property type="entry name" value="B-cell CLL/lymphoma 6, member B"/>
    <property type="match status" value="1"/>
</dbReference>
<dbReference type="Proteomes" id="UP000828390">
    <property type="component" value="Unassembled WGS sequence"/>
</dbReference>
<feature type="domain" description="C2H2-type" evidence="5">
    <location>
        <begin position="20"/>
        <end position="47"/>
    </location>
</feature>
<evidence type="ECO:0000313" key="6">
    <source>
        <dbReference type="EMBL" id="KAH3849013.1"/>
    </source>
</evidence>
<proteinExistence type="predicted"/>
<dbReference type="SMART" id="SM00355">
    <property type="entry name" value="ZnF_C2H2"/>
    <property type="match status" value="2"/>
</dbReference>
<gene>
    <name evidence="6" type="ORF">DPMN_091398</name>
</gene>
<evidence type="ECO:0000256" key="3">
    <source>
        <dbReference type="ARBA" id="ARBA00022833"/>
    </source>
</evidence>
<evidence type="ECO:0000256" key="2">
    <source>
        <dbReference type="ARBA" id="ARBA00022771"/>
    </source>
</evidence>
<keyword evidence="1" id="KW-0479">Metal-binding</keyword>
<evidence type="ECO:0000256" key="1">
    <source>
        <dbReference type="ARBA" id="ARBA00022723"/>
    </source>
</evidence>
<evidence type="ECO:0000313" key="7">
    <source>
        <dbReference type="Proteomes" id="UP000828390"/>
    </source>
</evidence>
<dbReference type="EMBL" id="JAIWYP010000003">
    <property type="protein sequence ID" value="KAH3849013.1"/>
    <property type="molecule type" value="Genomic_DNA"/>
</dbReference>